<protein>
    <submittedName>
        <fullName evidence="6">Uncharacterized protein</fullName>
    </submittedName>
</protein>
<dbReference type="Gene3D" id="1.20.1250.20">
    <property type="entry name" value="MFS general substrate transporter like domains"/>
    <property type="match status" value="1"/>
</dbReference>
<dbReference type="GO" id="GO:0016020">
    <property type="term" value="C:membrane"/>
    <property type="evidence" value="ECO:0007669"/>
    <property type="project" value="UniProtKB-SubCell"/>
</dbReference>
<keyword evidence="2" id="KW-0813">Transport</keyword>
<proteinExistence type="predicted"/>
<dbReference type="AlphaFoldDB" id="A0AAD4FF67"/>
<dbReference type="PANTHER" id="PTHR43791:SF32">
    <property type="entry name" value="MAJOR FACILITATOR SUPERFAMILY (MFS) PROFILE DOMAIN-CONTAINING PROTEIN"/>
    <property type="match status" value="1"/>
</dbReference>
<dbReference type="EMBL" id="JAANER010000005">
    <property type="protein sequence ID" value="KAG9188947.1"/>
    <property type="molecule type" value="Genomic_DNA"/>
</dbReference>
<dbReference type="InterPro" id="IPR036259">
    <property type="entry name" value="MFS_trans_sf"/>
</dbReference>
<evidence type="ECO:0000313" key="6">
    <source>
        <dbReference type="EMBL" id="KAG9188947.1"/>
    </source>
</evidence>
<dbReference type="Proteomes" id="UP001199106">
    <property type="component" value="Unassembled WGS sequence"/>
</dbReference>
<evidence type="ECO:0000313" key="7">
    <source>
        <dbReference type="Proteomes" id="UP001199106"/>
    </source>
</evidence>
<evidence type="ECO:0000256" key="1">
    <source>
        <dbReference type="ARBA" id="ARBA00004141"/>
    </source>
</evidence>
<evidence type="ECO:0000256" key="3">
    <source>
        <dbReference type="ARBA" id="ARBA00022692"/>
    </source>
</evidence>
<comment type="caution">
    <text evidence="6">The sequence shown here is derived from an EMBL/GenBank/DDBJ whole genome shotgun (WGS) entry which is preliminary data.</text>
</comment>
<evidence type="ECO:0000256" key="2">
    <source>
        <dbReference type="ARBA" id="ARBA00022448"/>
    </source>
</evidence>
<name>A0AAD4FF67_9PLEO</name>
<sequence length="105" mass="11592">MPLLVVGFFVIQLNRSNISNALTGTIFKDLEITSDDVNLGNQSMLAGIIVSDLPSNLLLQKLGALIWLTGQMGIWDMIALLQTWVTNKRSFFATRLFLGVFEGGF</sequence>
<evidence type="ECO:0000256" key="5">
    <source>
        <dbReference type="ARBA" id="ARBA00023136"/>
    </source>
</evidence>
<keyword evidence="4" id="KW-1133">Transmembrane helix</keyword>
<keyword evidence="7" id="KW-1185">Reference proteome</keyword>
<evidence type="ECO:0000256" key="4">
    <source>
        <dbReference type="ARBA" id="ARBA00022989"/>
    </source>
</evidence>
<dbReference type="SUPFAM" id="SSF103473">
    <property type="entry name" value="MFS general substrate transporter"/>
    <property type="match status" value="1"/>
</dbReference>
<dbReference type="GO" id="GO:0022857">
    <property type="term" value="F:transmembrane transporter activity"/>
    <property type="evidence" value="ECO:0007669"/>
    <property type="project" value="TreeGrafter"/>
</dbReference>
<reference evidence="6" key="1">
    <citation type="submission" date="2021-07" db="EMBL/GenBank/DDBJ databases">
        <title>Genome Resource of American Ginseng Black Spot Pathogen Alternaria panax.</title>
        <authorList>
            <person name="Qiu C."/>
            <person name="Wang W."/>
            <person name="Liu Z."/>
        </authorList>
    </citation>
    <scope>NUCLEOTIDE SEQUENCE</scope>
    <source>
        <strain evidence="6">BNCC115425</strain>
    </source>
</reference>
<keyword evidence="5" id="KW-0472">Membrane</keyword>
<organism evidence="6 7">
    <name type="scientific">Alternaria panax</name>
    <dbReference type="NCBI Taxonomy" id="48097"/>
    <lineage>
        <taxon>Eukaryota</taxon>
        <taxon>Fungi</taxon>
        <taxon>Dikarya</taxon>
        <taxon>Ascomycota</taxon>
        <taxon>Pezizomycotina</taxon>
        <taxon>Dothideomycetes</taxon>
        <taxon>Pleosporomycetidae</taxon>
        <taxon>Pleosporales</taxon>
        <taxon>Pleosporineae</taxon>
        <taxon>Pleosporaceae</taxon>
        <taxon>Alternaria</taxon>
        <taxon>Alternaria sect. Panax</taxon>
    </lineage>
</organism>
<accession>A0AAD4FF67</accession>
<keyword evidence="3" id="KW-0812">Transmembrane</keyword>
<comment type="subcellular location">
    <subcellularLocation>
        <location evidence="1">Membrane</location>
        <topology evidence="1">Multi-pass membrane protein</topology>
    </subcellularLocation>
</comment>
<dbReference type="PANTHER" id="PTHR43791">
    <property type="entry name" value="PERMEASE-RELATED"/>
    <property type="match status" value="1"/>
</dbReference>
<gene>
    <name evidence="6" type="ORF">G6011_05815</name>
</gene>